<evidence type="ECO:0000313" key="1">
    <source>
        <dbReference type="EMBL" id="KAA6362261.1"/>
    </source>
</evidence>
<sequence length="154" mass="16694">MHFVLLVAVSAVLCEDFASLLPARSEELGSAFKGNNTNILAPDVLSSQSELTSLKSTNDICQWNVGKSSSGDNSKQKVQNVLDLSSCDGFEIILVDSEHFESVTINKTDEYTVLIKGGAKDEEQNEIRTAWGVNTSTARIITLLQGNLTLSNIE</sequence>
<dbReference type="EMBL" id="SNRW01024447">
    <property type="protein sequence ID" value="KAA6362261.1"/>
    <property type="molecule type" value="Genomic_DNA"/>
</dbReference>
<evidence type="ECO:0000313" key="2">
    <source>
        <dbReference type="Proteomes" id="UP000324800"/>
    </source>
</evidence>
<feature type="non-terminal residue" evidence="1">
    <location>
        <position position="154"/>
    </location>
</feature>
<comment type="caution">
    <text evidence="1">The sequence shown here is derived from an EMBL/GenBank/DDBJ whole genome shotgun (WGS) entry which is preliminary data.</text>
</comment>
<dbReference type="AlphaFoldDB" id="A0A5J4TXA4"/>
<gene>
    <name evidence="1" type="ORF">EZS28_042213</name>
</gene>
<proteinExistence type="predicted"/>
<reference evidence="1 2" key="1">
    <citation type="submission" date="2019-03" db="EMBL/GenBank/DDBJ databases">
        <title>Single cell metagenomics reveals metabolic interactions within the superorganism composed of flagellate Streblomastix strix and complex community of Bacteroidetes bacteria on its surface.</title>
        <authorList>
            <person name="Treitli S.C."/>
            <person name="Kolisko M."/>
            <person name="Husnik F."/>
            <person name="Keeling P."/>
            <person name="Hampl V."/>
        </authorList>
    </citation>
    <scope>NUCLEOTIDE SEQUENCE [LARGE SCALE GENOMIC DNA]</scope>
    <source>
        <strain evidence="1">ST1C</strain>
    </source>
</reference>
<dbReference type="Proteomes" id="UP000324800">
    <property type="component" value="Unassembled WGS sequence"/>
</dbReference>
<protein>
    <submittedName>
        <fullName evidence="1">Uncharacterized protein</fullName>
    </submittedName>
</protein>
<organism evidence="1 2">
    <name type="scientific">Streblomastix strix</name>
    <dbReference type="NCBI Taxonomy" id="222440"/>
    <lineage>
        <taxon>Eukaryota</taxon>
        <taxon>Metamonada</taxon>
        <taxon>Preaxostyla</taxon>
        <taxon>Oxymonadida</taxon>
        <taxon>Streblomastigidae</taxon>
        <taxon>Streblomastix</taxon>
    </lineage>
</organism>
<name>A0A5J4TXA4_9EUKA</name>
<accession>A0A5J4TXA4</accession>